<dbReference type="PANTHER" id="PTHR45835:SF99">
    <property type="entry name" value="CHROMO DOMAIN-CONTAINING PROTEIN-RELATED"/>
    <property type="match status" value="1"/>
</dbReference>
<reference evidence="2" key="2">
    <citation type="submission" date="2022-01" db="EMBL/GenBank/DDBJ databases">
        <authorList>
            <person name="Yamashiro T."/>
            <person name="Shiraishi A."/>
            <person name="Satake H."/>
            <person name="Nakayama K."/>
        </authorList>
    </citation>
    <scope>NUCLEOTIDE SEQUENCE</scope>
</reference>
<dbReference type="InterPro" id="IPR036397">
    <property type="entry name" value="RNaseH_sf"/>
</dbReference>
<protein>
    <submittedName>
        <fullName evidence="2">Reverse transcriptase domain-containing protein</fullName>
    </submittedName>
</protein>
<evidence type="ECO:0000259" key="1">
    <source>
        <dbReference type="Pfam" id="PF24626"/>
    </source>
</evidence>
<dbReference type="EMBL" id="BQNB010010216">
    <property type="protein sequence ID" value="GJS74243.1"/>
    <property type="molecule type" value="Genomic_DNA"/>
</dbReference>
<keyword evidence="3" id="KW-1185">Reference proteome</keyword>
<sequence length="322" mass="37212">MRVRISWVIDLNKSDLCPSFVEGLIEKDLGLRMADSHTWLTKSAHFLPIREDFKMDRLARLYLNEISMKEALGTRLDMSMTYHPQTDGQSERTIQTLEDMLRAYVMDFRGSWDVHLLLVEFSYNNSYHSSMRLKAAQDHQKSYADNHRKPLKFNIGDHVLLKVSPWKGVVRFRKKGKLAPRFVVPFEIIERIDHVAYRLRLPEELNGVHNTFHVSNLDVSFVPDQMELRGTDTPYLLDGYDILVFRIVIFKISSFKLQNARLLLIVTKYSGRLRCKGVTKQIIGVVPKGLALWVVLGLQLLVVVTVAAQDQRECSKSLLLLE</sequence>
<dbReference type="Proteomes" id="UP001151760">
    <property type="component" value="Unassembled WGS sequence"/>
</dbReference>
<evidence type="ECO:0000313" key="2">
    <source>
        <dbReference type="EMBL" id="GJS74243.1"/>
    </source>
</evidence>
<dbReference type="PANTHER" id="PTHR45835">
    <property type="entry name" value="YALI0A06105P"/>
    <property type="match status" value="1"/>
</dbReference>
<dbReference type="SUPFAM" id="SSF53098">
    <property type="entry name" value="Ribonuclease H-like"/>
    <property type="match status" value="1"/>
</dbReference>
<dbReference type="GO" id="GO:0003964">
    <property type="term" value="F:RNA-directed DNA polymerase activity"/>
    <property type="evidence" value="ECO:0007669"/>
    <property type="project" value="UniProtKB-KW"/>
</dbReference>
<dbReference type="Pfam" id="PF24626">
    <property type="entry name" value="SH3_Tf2-1"/>
    <property type="match status" value="1"/>
</dbReference>
<reference evidence="2" key="1">
    <citation type="journal article" date="2022" name="Int. J. Mol. Sci.">
        <title>Draft Genome of Tanacetum Coccineum: Genomic Comparison of Closely Related Tanacetum-Family Plants.</title>
        <authorList>
            <person name="Yamashiro T."/>
            <person name="Shiraishi A."/>
            <person name="Nakayama K."/>
            <person name="Satake H."/>
        </authorList>
    </citation>
    <scope>NUCLEOTIDE SEQUENCE</scope>
</reference>
<keyword evidence="2" id="KW-0808">Transferase</keyword>
<keyword evidence="2" id="KW-0548">Nucleotidyltransferase</keyword>
<dbReference type="InterPro" id="IPR012337">
    <property type="entry name" value="RNaseH-like_sf"/>
</dbReference>
<evidence type="ECO:0000313" key="3">
    <source>
        <dbReference type="Proteomes" id="UP001151760"/>
    </source>
</evidence>
<keyword evidence="2" id="KW-0695">RNA-directed DNA polymerase</keyword>
<proteinExistence type="predicted"/>
<name>A0ABQ4YAT8_9ASTR</name>
<dbReference type="InterPro" id="IPR056924">
    <property type="entry name" value="SH3_Tf2-1"/>
</dbReference>
<dbReference type="Gene3D" id="3.30.420.10">
    <property type="entry name" value="Ribonuclease H-like superfamily/Ribonuclease H"/>
    <property type="match status" value="1"/>
</dbReference>
<comment type="caution">
    <text evidence="2">The sequence shown here is derived from an EMBL/GenBank/DDBJ whole genome shotgun (WGS) entry which is preliminary data.</text>
</comment>
<accession>A0ABQ4YAT8</accession>
<organism evidence="2 3">
    <name type="scientific">Tanacetum coccineum</name>
    <dbReference type="NCBI Taxonomy" id="301880"/>
    <lineage>
        <taxon>Eukaryota</taxon>
        <taxon>Viridiplantae</taxon>
        <taxon>Streptophyta</taxon>
        <taxon>Embryophyta</taxon>
        <taxon>Tracheophyta</taxon>
        <taxon>Spermatophyta</taxon>
        <taxon>Magnoliopsida</taxon>
        <taxon>eudicotyledons</taxon>
        <taxon>Gunneridae</taxon>
        <taxon>Pentapetalae</taxon>
        <taxon>asterids</taxon>
        <taxon>campanulids</taxon>
        <taxon>Asterales</taxon>
        <taxon>Asteraceae</taxon>
        <taxon>Asteroideae</taxon>
        <taxon>Anthemideae</taxon>
        <taxon>Anthemidinae</taxon>
        <taxon>Tanacetum</taxon>
    </lineage>
</organism>
<feature type="domain" description="Tf2-1-like SH3-like" evidence="1">
    <location>
        <begin position="156"/>
        <end position="217"/>
    </location>
</feature>
<gene>
    <name evidence="2" type="ORF">Tco_0707084</name>
</gene>